<keyword evidence="4" id="KW-0408">Iron</keyword>
<accession>A0A3B0CMG3</accession>
<dbReference type="Pfam" id="PF12831">
    <property type="entry name" value="FAD_oxidored"/>
    <property type="match status" value="1"/>
</dbReference>
<dbReference type="Gene3D" id="3.50.50.60">
    <property type="entry name" value="FAD/NAD(P)-binding domain"/>
    <property type="match status" value="1"/>
</dbReference>
<organism evidence="6 7">
    <name type="scientific">Paenibacillus ginsengarvi</name>
    <dbReference type="NCBI Taxonomy" id="400777"/>
    <lineage>
        <taxon>Bacteria</taxon>
        <taxon>Bacillati</taxon>
        <taxon>Bacillota</taxon>
        <taxon>Bacilli</taxon>
        <taxon>Bacillales</taxon>
        <taxon>Paenibacillaceae</taxon>
        <taxon>Paenibacillus</taxon>
    </lineage>
</organism>
<dbReference type="EMBL" id="RBAH01000004">
    <property type="protein sequence ID" value="RKN85577.1"/>
    <property type="molecule type" value="Genomic_DNA"/>
</dbReference>
<keyword evidence="3" id="KW-0560">Oxidoreductase</keyword>
<evidence type="ECO:0000256" key="5">
    <source>
        <dbReference type="ARBA" id="ARBA00023014"/>
    </source>
</evidence>
<evidence type="ECO:0000313" key="6">
    <source>
        <dbReference type="EMBL" id="RKN85577.1"/>
    </source>
</evidence>
<evidence type="ECO:0000256" key="1">
    <source>
        <dbReference type="ARBA" id="ARBA00022485"/>
    </source>
</evidence>
<dbReference type="Proteomes" id="UP000282311">
    <property type="component" value="Unassembled WGS sequence"/>
</dbReference>
<comment type="caution">
    <text evidence="6">The sequence shown here is derived from an EMBL/GenBank/DDBJ whole genome shotgun (WGS) entry which is preliminary data.</text>
</comment>
<evidence type="ECO:0000313" key="7">
    <source>
        <dbReference type="Proteomes" id="UP000282311"/>
    </source>
</evidence>
<dbReference type="SUPFAM" id="SSF51905">
    <property type="entry name" value="FAD/NAD(P)-binding domain"/>
    <property type="match status" value="1"/>
</dbReference>
<evidence type="ECO:0000256" key="3">
    <source>
        <dbReference type="ARBA" id="ARBA00023002"/>
    </source>
</evidence>
<evidence type="ECO:0000256" key="2">
    <source>
        <dbReference type="ARBA" id="ARBA00022723"/>
    </source>
</evidence>
<keyword evidence="2" id="KW-0479">Metal-binding</keyword>
<protein>
    <submittedName>
        <fullName evidence="6">FAD-dependent oxidoreductase</fullName>
    </submittedName>
</protein>
<keyword evidence="1" id="KW-0004">4Fe-4S</keyword>
<sequence length="754" mass="83592">MRTREERYDLVVCGGGLAGFCAAVAAARHGAKTCLVQDRPVLGGNSSSEIRVSPQGAANFHAYARETGIISELLIEERASNHEHQWTNSVWDLILYDMAMRTDGLTVHLNTSIASVDVAEGRTIRSVTGRVAASETELTLHADLFIDCTGDGIVAELAGCEWRMGSEGRDEFMEPHAPALPSADVMGSSIYFRAVDTGRPAPFKRPEWAHSYEDASFFYEKGRIPEPGGGYWWLELGVPWHTIYDGETIRHELTRHLLGVWDFVKNKDPRLKLKAANYAIDWIGQVPGKRESRRIMGEYIVTEHDLTNVTAFADEVVFGGWFIDLHSPGGLLADVSEPTAVAGHEHSVHMNKSFVGPFGLPLRAFMARDASNLLMAGRNISVTHVALGSVRVMGTTALMGQAVGTAAAVSLKRGEPVKRLTAEAIAEVQQTLLRDGCFLPGRRNEDPSDLARSASVSASSEAVMSAMLPADAGETHDGASGRDVLRERRGQWIAVDGGELEKLSVCVSNLSDREQTLQVCLTPVEHIWEYRVRPQNPAAEACLTVPPGERQWIEWPVRLPAGWMAEGYARLDAAANPNLVWHRAKRPEPGLVSATERGGGRMRRFEEGVAMSLRIEPGQRCYRAEQVISGVTRPHRSTNLWRSDPEAGLPGWVELRWPEPATLQIIELTFPGHLLRDFRFYPAAYKAPECPRDYAVWAWQDGVWRELLQVEGNYQRHRRHKLAAKVRTDRLKIVITATNGSPSAELYEIRCYES</sequence>
<dbReference type="OrthoDB" id="9780658at2"/>
<proteinExistence type="predicted"/>
<dbReference type="GO" id="GO:0051539">
    <property type="term" value="F:4 iron, 4 sulfur cluster binding"/>
    <property type="evidence" value="ECO:0007669"/>
    <property type="project" value="UniProtKB-KW"/>
</dbReference>
<gene>
    <name evidence="6" type="ORF">D7M11_07785</name>
</gene>
<name>A0A3B0CMG3_9BACL</name>
<evidence type="ECO:0000256" key="4">
    <source>
        <dbReference type="ARBA" id="ARBA00023004"/>
    </source>
</evidence>
<dbReference type="Gene3D" id="2.60.120.260">
    <property type="entry name" value="Galactose-binding domain-like"/>
    <property type="match status" value="1"/>
</dbReference>
<dbReference type="InterPro" id="IPR036188">
    <property type="entry name" value="FAD/NAD-bd_sf"/>
</dbReference>
<dbReference type="GO" id="GO:0046872">
    <property type="term" value="F:metal ion binding"/>
    <property type="evidence" value="ECO:0007669"/>
    <property type="project" value="UniProtKB-KW"/>
</dbReference>
<dbReference type="PANTHER" id="PTHR43498">
    <property type="entry name" value="FERREDOXIN:COB-COM HETERODISULFIDE REDUCTASE SUBUNIT A"/>
    <property type="match status" value="1"/>
</dbReference>
<keyword evidence="7" id="KW-1185">Reference proteome</keyword>
<dbReference type="AlphaFoldDB" id="A0A3B0CMG3"/>
<dbReference type="GO" id="GO:0016491">
    <property type="term" value="F:oxidoreductase activity"/>
    <property type="evidence" value="ECO:0007669"/>
    <property type="project" value="UniProtKB-KW"/>
</dbReference>
<dbReference type="InterPro" id="IPR039650">
    <property type="entry name" value="HdrA-like"/>
</dbReference>
<dbReference type="PANTHER" id="PTHR43498:SF1">
    <property type="entry name" value="COB--COM HETERODISULFIDE REDUCTASE IRON-SULFUR SUBUNIT A"/>
    <property type="match status" value="1"/>
</dbReference>
<dbReference type="RefSeq" id="WP_120746599.1">
    <property type="nucleotide sequence ID" value="NZ_RBAH01000004.1"/>
</dbReference>
<keyword evidence="5" id="KW-0411">Iron-sulfur</keyword>
<reference evidence="6 7" key="1">
    <citation type="journal article" date="2007" name="Int. J. Syst. Evol. Microbiol.">
        <title>Paenibacillus ginsengarvi sp. nov., isolated from soil from ginseng cultivation.</title>
        <authorList>
            <person name="Yoon M.H."/>
            <person name="Ten L.N."/>
            <person name="Im W.T."/>
        </authorList>
    </citation>
    <scope>NUCLEOTIDE SEQUENCE [LARGE SCALE GENOMIC DNA]</scope>
    <source>
        <strain evidence="6 7">KCTC 13059</strain>
    </source>
</reference>